<comment type="caution">
    <text evidence="1">The sequence shown here is derived from an EMBL/GenBank/DDBJ whole genome shotgun (WGS) entry which is preliminary data.</text>
</comment>
<reference evidence="2" key="1">
    <citation type="journal article" date="2019" name="Int. J. Syst. Evol. Microbiol.">
        <title>The Global Catalogue of Microorganisms (GCM) 10K type strain sequencing project: providing services to taxonomists for standard genome sequencing and annotation.</title>
        <authorList>
            <consortium name="The Broad Institute Genomics Platform"/>
            <consortium name="The Broad Institute Genome Sequencing Center for Infectious Disease"/>
            <person name="Wu L."/>
            <person name="Ma J."/>
        </authorList>
    </citation>
    <scope>NUCLEOTIDE SEQUENCE [LARGE SCALE GENOMIC DNA]</scope>
    <source>
        <strain evidence="2">CGMCC 1.15197</strain>
    </source>
</reference>
<organism evidence="1 2">
    <name type="scientific">Hymenobacter cavernae</name>
    <dbReference type="NCBI Taxonomy" id="2044852"/>
    <lineage>
        <taxon>Bacteria</taxon>
        <taxon>Pseudomonadati</taxon>
        <taxon>Bacteroidota</taxon>
        <taxon>Cytophagia</taxon>
        <taxon>Cytophagales</taxon>
        <taxon>Hymenobacteraceae</taxon>
        <taxon>Hymenobacter</taxon>
    </lineage>
</organism>
<sequence>MLSQLEQLQKEHGEISTLTLKDKAGNVKATAYLKQANRPVVARGMSLLAQNKPLEAGEFILENCFVGGDKEVLENELLKMSASMQAVALVELLDGELKKN</sequence>
<dbReference type="EMBL" id="BMHT01000007">
    <property type="protein sequence ID" value="GGF22249.1"/>
    <property type="molecule type" value="Genomic_DNA"/>
</dbReference>
<dbReference type="Proteomes" id="UP000632273">
    <property type="component" value="Unassembled WGS sequence"/>
</dbReference>
<name>A0ABQ1UMD2_9BACT</name>
<accession>A0ABQ1UMD2</accession>
<evidence type="ECO:0000313" key="2">
    <source>
        <dbReference type="Proteomes" id="UP000632273"/>
    </source>
</evidence>
<keyword evidence="2" id="KW-1185">Reference proteome</keyword>
<proteinExistence type="predicted"/>
<evidence type="ECO:0000313" key="1">
    <source>
        <dbReference type="EMBL" id="GGF22249.1"/>
    </source>
</evidence>
<protein>
    <submittedName>
        <fullName evidence="1">Uncharacterized protein</fullName>
    </submittedName>
</protein>
<dbReference type="RefSeq" id="WP_188815573.1">
    <property type="nucleotide sequence ID" value="NZ_BMHT01000007.1"/>
</dbReference>
<gene>
    <name evidence="1" type="ORF">GCM10011383_37350</name>
</gene>